<dbReference type="AlphaFoldDB" id="X1B1L7"/>
<dbReference type="GO" id="GO:0000166">
    <property type="term" value="F:nucleotide binding"/>
    <property type="evidence" value="ECO:0007669"/>
    <property type="project" value="InterPro"/>
</dbReference>
<dbReference type="GO" id="GO:0003887">
    <property type="term" value="F:DNA-directed DNA polymerase activity"/>
    <property type="evidence" value="ECO:0007669"/>
    <property type="project" value="UniProtKB-KW"/>
</dbReference>
<evidence type="ECO:0000256" key="3">
    <source>
        <dbReference type="ARBA" id="ARBA00022679"/>
    </source>
</evidence>
<keyword evidence="7" id="KW-0238">DNA-binding</keyword>
<dbReference type="Pfam" id="PF03175">
    <property type="entry name" value="DNA_pol_B_2"/>
    <property type="match status" value="1"/>
</dbReference>
<keyword evidence="5" id="KW-0235">DNA replication</keyword>
<dbReference type="GO" id="GO:0003677">
    <property type="term" value="F:DNA binding"/>
    <property type="evidence" value="ECO:0007669"/>
    <property type="project" value="UniProtKB-KW"/>
</dbReference>
<evidence type="ECO:0000313" key="10">
    <source>
        <dbReference type="EMBL" id="GAG88835.1"/>
    </source>
</evidence>
<keyword evidence="4" id="KW-0548">Nucleotidyltransferase</keyword>
<proteinExistence type="inferred from homology"/>
<accession>X1B1L7</accession>
<dbReference type="Gene3D" id="3.30.420.10">
    <property type="entry name" value="Ribonuclease H-like superfamily/Ribonuclease H"/>
    <property type="match status" value="1"/>
</dbReference>
<name>X1B1L7_9ZZZZ</name>
<comment type="caution">
    <text evidence="10">The sequence shown here is derived from an EMBL/GenBank/DDBJ whole genome shotgun (WGS) entry which is preliminary data.</text>
</comment>
<reference evidence="10" key="1">
    <citation type="journal article" date="2014" name="Front. Microbiol.">
        <title>High frequency of phylogenetically diverse reductive dehalogenase-homologous genes in deep subseafloor sedimentary metagenomes.</title>
        <authorList>
            <person name="Kawai M."/>
            <person name="Futagami T."/>
            <person name="Toyoda A."/>
            <person name="Takaki Y."/>
            <person name="Nishi S."/>
            <person name="Hori S."/>
            <person name="Arai W."/>
            <person name="Tsubouchi T."/>
            <person name="Morono Y."/>
            <person name="Uchiyama I."/>
            <person name="Ito T."/>
            <person name="Fujiyama A."/>
            <person name="Inagaki F."/>
            <person name="Takami H."/>
        </authorList>
    </citation>
    <scope>NUCLEOTIDE SEQUENCE</scope>
    <source>
        <strain evidence="10">Expedition CK06-06</strain>
    </source>
</reference>
<dbReference type="EC" id="2.7.7.7" evidence="2"/>
<dbReference type="EMBL" id="BART01013114">
    <property type="protein sequence ID" value="GAG88835.1"/>
    <property type="molecule type" value="Genomic_DNA"/>
</dbReference>
<evidence type="ECO:0000256" key="1">
    <source>
        <dbReference type="ARBA" id="ARBA00005755"/>
    </source>
</evidence>
<keyword evidence="6" id="KW-0239">DNA-directed DNA polymerase</keyword>
<dbReference type="GO" id="GO:0006260">
    <property type="term" value="P:DNA replication"/>
    <property type="evidence" value="ECO:0007669"/>
    <property type="project" value="UniProtKB-KW"/>
</dbReference>
<keyword evidence="3" id="KW-0808">Transferase</keyword>
<feature type="non-terminal residue" evidence="10">
    <location>
        <position position="136"/>
    </location>
</feature>
<sequence length="136" mass="16404">MSFKIYDQNKHHWEFRDSYSLLPRSLAYLCMSFKPDHIKLEMPTRSFADAPKEWIRYCSNDCISLYEILAKFNNTIRDIQGCVGYTIASTALLTFRYRFMRENYETYHTFNDFFRRAYYGGRTEIFNMHAHDSDKP</sequence>
<comment type="similarity">
    <text evidence="1">Belongs to the DNA polymerase type-B family.</text>
</comment>
<dbReference type="InterPro" id="IPR004868">
    <property type="entry name" value="DNA-dir_DNA_pol_B_mt/vir"/>
</dbReference>
<comment type="catalytic activity">
    <reaction evidence="8">
        <text>DNA(n) + a 2'-deoxyribonucleoside 5'-triphosphate = DNA(n+1) + diphosphate</text>
        <dbReference type="Rhea" id="RHEA:22508"/>
        <dbReference type="Rhea" id="RHEA-COMP:17339"/>
        <dbReference type="Rhea" id="RHEA-COMP:17340"/>
        <dbReference type="ChEBI" id="CHEBI:33019"/>
        <dbReference type="ChEBI" id="CHEBI:61560"/>
        <dbReference type="ChEBI" id="CHEBI:173112"/>
        <dbReference type="EC" id="2.7.7.7"/>
    </reaction>
</comment>
<evidence type="ECO:0000256" key="8">
    <source>
        <dbReference type="ARBA" id="ARBA00049244"/>
    </source>
</evidence>
<evidence type="ECO:0000256" key="7">
    <source>
        <dbReference type="ARBA" id="ARBA00023125"/>
    </source>
</evidence>
<protein>
    <recommendedName>
        <fullName evidence="2">DNA-directed DNA polymerase</fullName>
        <ecNumber evidence="2">2.7.7.7</ecNumber>
    </recommendedName>
</protein>
<evidence type="ECO:0000256" key="5">
    <source>
        <dbReference type="ARBA" id="ARBA00022705"/>
    </source>
</evidence>
<dbReference type="InterPro" id="IPR036397">
    <property type="entry name" value="RNaseH_sf"/>
</dbReference>
<evidence type="ECO:0000256" key="4">
    <source>
        <dbReference type="ARBA" id="ARBA00022695"/>
    </source>
</evidence>
<evidence type="ECO:0000259" key="9">
    <source>
        <dbReference type="Pfam" id="PF03175"/>
    </source>
</evidence>
<feature type="domain" description="DNA-directed DNA polymerase family B mitochondria/virus" evidence="9">
    <location>
        <begin position="51"/>
        <end position="129"/>
    </location>
</feature>
<gene>
    <name evidence="10" type="ORF">S01H4_27007</name>
</gene>
<dbReference type="InterPro" id="IPR012337">
    <property type="entry name" value="RNaseH-like_sf"/>
</dbReference>
<evidence type="ECO:0000256" key="6">
    <source>
        <dbReference type="ARBA" id="ARBA00022932"/>
    </source>
</evidence>
<organism evidence="10">
    <name type="scientific">marine sediment metagenome</name>
    <dbReference type="NCBI Taxonomy" id="412755"/>
    <lineage>
        <taxon>unclassified sequences</taxon>
        <taxon>metagenomes</taxon>
        <taxon>ecological metagenomes</taxon>
    </lineage>
</organism>
<evidence type="ECO:0000256" key="2">
    <source>
        <dbReference type="ARBA" id="ARBA00012417"/>
    </source>
</evidence>
<dbReference type="SUPFAM" id="SSF53098">
    <property type="entry name" value="Ribonuclease H-like"/>
    <property type="match status" value="1"/>
</dbReference>